<dbReference type="PATRIC" id="fig|937777.3.peg.639"/>
<gene>
    <name evidence="4" type="ordered locus">Deipe_0636</name>
</gene>
<dbReference type="eggNOG" id="COG3409">
    <property type="taxonomic scope" value="Bacteria"/>
</dbReference>
<evidence type="ECO:0000313" key="4">
    <source>
        <dbReference type="EMBL" id="AFZ66225.1"/>
    </source>
</evidence>
<comment type="similarity">
    <text evidence="1">Belongs to the N-acetylmuramoyl-L-alanine amidase 2 family.</text>
</comment>
<feature type="domain" description="Peptidoglycan recognition protein family" evidence="3">
    <location>
        <begin position="46"/>
        <end position="200"/>
    </location>
</feature>
<dbReference type="KEGG" id="dpd:Deipe_0636"/>
<sequence length="360" mass="38208">MNTTMNRREVLQRGLGLAGILLLAGCGVQVTPPDAERLNTLAVTQPGIIGCASWKAAPPKEAITVLSARPTRLIVHHTNTANTSDTSLAHAHELARSIQSYHQNNNGWIDSGQQFTITRGGYVLEGRHRSLEAAQNGNLQVVGAHCPGQNEVAVGIENEGNYQSVAPPSVLYNQLVTLCAWLCDRYGIVSTEIYGHRDFYATACPGDVLYSQLPKLRSDVAAKRGQVVRVWPTVRSGFSGERVKSVQYLLNARGQSVAVDGQYGSGTAGAVSRFQAGAGLTQDGVVGSLTWERLILTVRRGDLGSAVQGVQSQLASKGYALSVDGNFGPGTESAVKSFQSSRGLTSDGIVGPATWHALVS</sequence>
<feature type="domain" description="N-acetylmuramoyl-L-alanine amidase" evidence="2">
    <location>
        <begin position="58"/>
        <end position="206"/>
    </location>
</feature>
<dbReference type="Proteomes" id="UP000010467">
    <property type="component" value="Chromosome"/>
</dbReference>
<dbReference type="SMART" id="SM00701">
    <property type="entry name" value="PGRP"/>
    <property type="match status" value="1"/>
</dbReference>
<dbReference type="InterPro" id="IPR036366">
    <property type="entry name" value="PGBDSf"/>
</dbReference>
<dbReference type="InterPro" id="IPR006311">
    <property type="entry name" value="TAT_signal"/>
</dbReference>
<dbReference type="PANTHER" id="PTHR11022:SF41">
    <property type="entry name" value="PEPTIDOGLYCAN-RECOGNITION PROTEIN LC-RELATED"/>
    <property type="match status" value="1"/>
</dbReference>
<evidence type="ECO:0000256" key="1">
    <source>
        <dbReference type="ARBA" id="ARBA00007553"/>
    </source>
</evidence>
<dbReference type="Pfam" id="PF01510">
    <property type="entry name" value="Amidase_2"/>
    <property type="match status" value="1"/>
</dbReference>
<dbReference type="CDD" id="cd06583">
    <property type="entry name" value="PGRP"/>
    <property type="match status" value="1"/>
</dbReference>
<dbReference type="STRING" id="937777.Deipe_0636"/>
<protein>
    <submittedName>
        <fullName evidence="4">Putative peptidoglycan-binding domain-containing protein</fullName>
    </submittedName>
</protein>
<dbReference type="OrthoDB" id="9812621at2"/>
<dbReference type="EMBL" id="CP003382">
    <property type="protein sequence ID" value="AFZ66225.1"/>
    <property type="molecule type" value="Genomic_DNA"/>
</dbReference>
<reference evidence="5" key="1">
    <citation type="submission" date="2012-03" db="EMBL/GenBank/DDBJ databases">
        <title>Complete sequence of chromosome of Deinococcus peraridilitoris DSM 19664.</title>
        <authorList>
            <person name="Lucas S."/>
            <person name="Copeland A."/>
            <person name="Lapidus A."/>
            <person name="Glavina del Rio T."/>
            <person name="Dalin E."/>
            <person name="Tice H."/>
            <person name="Bruce D."/>
            <person name="Goodwin L."/>
            <person name="Pitluck S."/>
            <person name="Peters L."/>
            <person name="Mikhailova N."/>
            <person name="Lu M."/>
            <person name="Kyrpides N."/>
            <person name="Mavromatis K."/>
            <person name="Ivanova N."/>
            <person name="Brettin T."/>
            <person name="Detter J.C."/>
            <person name="Han C."/>
            <person name="Larimer F."/>
            <person name="Land M."/>
            <person name="Hauser L."/>
            <person name="Markowitz V."/>
            <person name="Cheng J.-F."/>
            <person name="Hugenholtz P."/>
            <person name="Woyke T."/>
            <person name="Wu D."/>
            <person name="Pukall R."/>
            <person name="Steenblock K."/>
            <person name="Brambilla E."/>
            <person name="Klenk H.-P."/>
            <person name="Eisen J.A."/>
        </authorList>
    </citation>
    <scope>NUCLEOTIDE SEQUENCE [LARGE SCALE GENOMIC DNA]</scope>
    <source>
        <strain evidence="5">DSM 19664 / LMG 22246 / CIP 109416 / KR-200</strain>
    </source>
</reference>
<dbReference type="HOGENOM" id="CLU_752032_0_0_0"/>
<dbReference type="GO" id="GO:0009253">
    <property type="term" value="P:peptidoglycan catabolic process"/>
    <property type="evidence" value="ECO:0007669"/>
    <property type="project" value="InterPro"/>
</dbReference>
<proteinExistence type="inferred from homology"/>
<dbReference type="InterPro" id="IPR036505">
    <property type="entry name" value="Amidase/PGRP_sf"/>
</dbReference>
<dbReference type="Gene3D" id="3.40.80.10">
    <property type="entry name" value="Peptidoglycan recognition protein-like"/>
    <property type="match status" value="1"/>
</dbReference>
<dbReference type="SUPFAM" id="SSF47090">
    <property type="entry name" value="PGBD-like"/>
    <property type="match status" value="2"/>
</dbReference>
<dbReference type="Pfam" id="PF01471">
    <property type="entry name" value="PG_binding_1"/>
    <property type="match status" value="2"/>
</dbReference>
<dbReference type="SUPFAM" id="SSF55846">
    <property type="entry name" value="N-acetylmuramoyl-L-alanine amidase-like"/>
    <property type="match status" value="1"/>
</dbReference>
<dbReference type="InterPro" id="IPR002477">
    <property type="entry name" value="Peptidoglycan-bd-like"/>
</dbReference>
<organism evidence="4 5">
    <name type="scientific">Deinococcus peraridilitoris (strain DSM 19664 / LMG 22246 / CIP 109416 / KR-200)</name>
    <dbReference type="NCBI Taxonomy" id="937777"/>
    <lineage>
        <taxon>Bacteria</taxon>
        <taxon>Thermotogati</taxon>
        <taxon>Deinococcota</taxon>
        <taxon>Deinococci</taxon>
        <taxon>Deinococcales</taxon>
        <taxon>Deinococcaceae</taxon>
        <taxon>Deinococcus</taxon>
    </lineage>
</organism>
<dbReference type="InterPro" id="IPR002502">
    <property type="entry name" value="Amidase_domain"/>
</dbReference>
<dbReference type="Gene3D" id="1.10.101.10">
    <property type="entry name" value="PGBD-like superfamily/PGBD"/>
    <property type="match status" value="2"/>
</dbReference>
<dbReference type="eggNOG" id="COG3023">
    <property type="taxonomic scope" value="Bacteria"/>
</dbReference>
<evidence type="ECO:0000313" key="5">
    <source>
        <dbReference type="Proteomes" id="UP000010467"/>
    </source>
</evidence>
<dbReference type="InterPro" id="IPR006619">
    <property type="entry name" value="PGRP_domain_met/bac"/>
</dbReference>
<dbReference type="PANTHER" id="PTHR11022">
    <property type="entry name" value="PEPTIDOGLYCAN RECOGNITION PROTEIN"/>
    <property type="match status" value="1"/>
</dbReference>
<name>K9ZZN8_DEIPD</name>
<evidence type="ECO:0000259" key="3">
    <source>
        <dbReference type="SMART" id="SM00701"/>
    </source>
</evidence>
<dbReference type="InterPro" id="IPR036365">
    <property type="entry name" value="PGBD-like_sf"/>
</dbReference>
<dbReference type="InterPro" id="IPR015510">
    <property type="entry name" value="PGRP"/>
</dbReference>
<evidence type="ECO:0000259" key="2">
    <source>
        <dbReference type="SMART" id="SM00644"/>
    </source>
</evidence>
<keyword evidence="5" id="KW-1185">Reference proteome</keyword>
<dbReference type="RefSeq" id="WP_015234535.1">
    <property type="nucleotide sequence ID" value="NC_019793.1"/>
</dbReference>
<dbReference type="PROSITE" id="PS51257">
    <property type="entry name" value="PROKAR_LIPOPROTEIN"/>
    <property type="match status" value="1"/>
</dbReference>
<dbReference type="AlphaFoldDB" id="K9ZZN8"/>
<dbReference type="SMART" id="SM00644">
    <property type="entry name" value="Ami_2"/>
    <property type="match status" value="1"/>
</dbReference>
<dbReference type="GO" id="GO:0008745">
    <property type="term" value="F:N-acetylmuramoyl-L-alanine amidase activity"/>
    <property type="evidence" value="ECO:0007669"/>
    <property type="project" value="InterPro"/>
</dbReference>
<dbReference type="GO" id="GO:0008270">
    <property type="term" value="F:zinc ion binding"/>
    <property type="evidence" value="ECO:0007669"/>
    <property type="project" value="InterPro"/>
</dbReference>
<accession>K9ZZN8</accession>
<dbReference type="PROSITE" id="PS51318">
    <property type="entry name" value="TAT"/>
    <property type="match status" value="1"/>
</dbReference>